<keyword evidence="3" id="KW-1133">Transmembrane helix</keyword>
<feature type="region of interest" description="Disordered" evidence="2">
    <location>
        <begin position="432"/>
        <end position="477"/>
    </location>
</feature>
<dbReference type="PANTHER" id="PTHR15863:SF2">
    <property type="entry name" value="MRN COMPLEX-INTERACTING PROTEIN"/>
    <property type="match status" value="1"/>
</dbReference>
<feature type="compositionally biased region" description="Polar residues" evidence="2">
    <location>
        <begin position="441"/>
        <end position="451"/>
    </location>
</feature>
<keyword evidence="3" id="KW-0472">Membrane</keyword>
<dbReference type="PANTHER" id="PTHR15863">
    <property type="entry name" value="MRN COMPLEX-INTERACTING PROTEIN"/>
    <property type="match status" value="1"/>
</dbReference>
<dbReference type="InterPro" id="IPR049472">
    <property type="entry name" value="MRNIP_N"/>
</dbReference>
<feature type="transmembrane region" description="Helical" evidence="3">
    <location>
        <begin position="110"/>
        <end position="131"/>
    </location>
</feature>
<protein>
    <submittedName>
        <fullName evidence="5">Epithelial splicing regulatory protein 1</fullName>
    </submittedName>
</protein>
<dbReference type="SMART" id="SM00360">
    <property type="entry name" value="RRM"/>
    <property type="match status" value="1"/>
</dbReference>
<dbReference type="PROSITE" id="PS50102">
    <property type="entry name" value="RRM"/>
    <property type="match status" value="1"/>
</dbReference>
<dbReference type="OrthoDB" id="431068at2759"/>
<dbReference type="Proteomes" id="UP000186817">
    <property type="component" value="Unassembled WGS sequence"/>
</dbReference>
<dbReference type="InterPro" id="IPR000504">
    <property type="entry name" value="RRM_dom"/>
</dbReference>
<dbReference type="GO" id="GO:0003682">
    <property type="term" value="F:chromatin binding"/>
    <property type="evidence" value="ECO:0007669"/>
    <property type="project" value="TreeGrafter"/>
</dbReference>
<accession>A0A1Q9ER40</accession>
<dbReference type="GO" id="GO:0005634">
    <property type="term" value="C:nucleus"/>
    <property type="evidence" value="ECO:0007669"/>
    <property type="project" value="TreeGrafter"/>
</dbReference>
<dbReference type="InterPro" id="IPR012677">
    <property type="entry name" value="Nucleotide-bd_a/b_plait_sf"/>
</dbReference>
<feature type="domain" description="RRM" evidence="4">
    <location>
        <begin position="498"/>
        <end position="579"/>
    </location>
</feature>
<gene>
    <name evidence="5" type="primary">ESRP1</name>
    <name evidence="5" type="ORF">AK812_SmicGene6475</name>
</gene>
<feature type="transmembrane region" description="Helical" evidence="3">
    <location>
        <begin position="75"/>
        <end position="98"/>
    </location>
</feature>
<organism evidence="5 6">
    <name type="scientific">Symbiodinium microadriaticum</name>
    <name type="common">Dinoflagellate</name>
    <name type="synonym">Zooxanthella microadriatica</name>
    <dbReference type="NCBI Taxonomy" id="2951"/>
    <lineage>
        <taxon>Eukaryota</taxon>
        <taxon>Sar</taxon>
        <taxon>Alveolata</taxon>
        <taxon>Dinophyceae</taxon>
        <taxon>Suessiales</taxon>
        <taxon>Symbiodiniaceae</taxon>
        <taxon>Symbiodinium</taxon>
    </lineage>
</organism>
<dbReference type="EMBL" id="LSRX01000088">
    <property type="protein sequence ID" value="OLQ09892.1"/>
    <property type="molecule type" value="Genomic_DNA"/>
</dbReference>
<dbReference type="GO" id="GO:0007095">
    <property type="term" value="P:mitotic G2 DNA damage checkpoint signaling"/>
    <property type="evidence" value="ECO:0007669"/>
    <property type="project" value="TreeGrafter"/>
</dbReference>
<comment type="caution">
    <text evidence="5">The sequence shown here is derived from an EMBL/GenBank/DDBJ whole genome shotgun (WGS) entry which is preliminary data.</text>
</comment>
<keyword evidence="3" id="KW-0812">Transmembrane</keyword>
<evidence type="ECO:0000256" key="2">
    <source>
        <dbReference type="SAM" id="MobiDB-lite"/>
    </source>
</evidence>
<keyword evidence="6" id="KW-1185">Reference proteome</keyword>
<dbReference type="InterPro" id="IPR035979">
    <property type="entry name" value="RBD_domain_sf"/>
</dbReference>
<evidence type="ECO:0000256" key="3">
    <source>
        <dbReference type="SAM" id="Phobius"/>
    </source>
</evidence>
<dbReference type="SUPFAM" id="SSF54928">
    <property type="entry name" value="RNA-binding domain, RBD"/>
    <property type="match status" value="1"/>
</dbReference>
<proteinExistence type="predicted"/>
<name>A0A1Q9ER40_SYMMI</name>
<reference evidence="5 6" key="1">
    <citation type="submission" date="2016-02" db="EMBL/GenBank/DDBJ databases">
        <title>Genome analysis of coral dinoflagellate symbionts highlights evolutionary adaptations to a symbiotic lifestyle.</title>
        <authorList>
            <person name="Aranda M."/>
            <person name="Li Y."/>
            <person name="Liew Y.J."/>
            <person name="Baumgarten S."/>
            <person name="Simakov O."/>
            <person name="Wilson M."/>
            <person name="Piel J."/>
            <person name="Ashoor H."/>
            <person name="Bougouffa S."/>
            <person name="Bajic V.B."/>
            <person name="Ryu T."/>
            <person name="Ravasi T."/>
            <person name="Bayer T."/>
            <person name="Micklem G."/>
            <person name="Kim H."/>
            <person name="Bhak J."/>
            <person name="Lajeunesse T.C."/>
            <person name="Voolstra C.R."/>
        </authorList>
    </citation>
    <scope>NUCLEOTIDE SEQUENCE [LARGE SCALE GENOMIC DNA]</scope>
    <source>
        <strain evidence="5 6">CCMP2467</strain>
    </source>
</reference>
<dbReference type="InterPro" id="IPR032739">
    <property type="entry name" value="MRNIP"/>
</dbReference>
<dbReference type="Gene3D" id="3.30.70.330">
    <property type="match status" value="1"/>
</dbReference>
<dbReference type="GO" id="GO:0003723">
    <property type="term" value="F:RNA binding"/>
    <property type="evidence" value="ECO:0007669"/>
    <property type="project" value="UniProtKB-UniRule"/>
</dbReference>
<evidence type="ECO:0000313" key="5">
    <source>
        <dbReference type="EMBL" id="OLQ09892.1"/>
    </source>
</evidence>
<keyword evidence="1" id="KW-0694">RNA-binding</keyword>
<evidence type="ECO:0000256" key="1">
    <source>
        <dbReference type="PROSITE-ProRule" id="PRU00176"/>
    </source>
</evidence>
<dbReference type="Pfam" id="PF15749">
    <property type="entry name" value="MRNIP"/>
    <property type="match status" value="1"/>
</dbReference>
<evidence type="ECO:0000313" key="6">
    <source>
        <dbReference type="Proteomes" id="UP000186817"/>
    </source>
</evidence>
<evidence type="ECO:0000259" key="4">
    <source>
        <dbReference type="PROSITE" id="PS50102"/>
    </source>
</evidence>
<sequence length="1294" mass="142677">MLKKLFQTNNSFVWHRLVYSGVRHRGYLLSAARSILKTMGRSFKRPKLADDERLVMEQVSQEISLFILGLGRLPAVGIATSPVVVAACSLFPLLVVLIRAGTEAMRPISIFAEVCGLVATVSASVSLQLLLSYRIERSLQYKKMETDFNAASSLLHLTCDAVVELDADLRMTEHKASLSAMLLRCRSGGTLAGMDFTDLLAGAAEAGRVVELLRRFEDRPPESVNAQAFLTHLMDSDSNRFRTEVFQVMYHTPQGVARHLIGLRDVTDQDSLVGSKVVESLSIPPRSITPMSAGVCSSLGSKPTARAAPPPTGAVAEDRFLSLLIDMDLQIVQASSQLFCLGKHPATLFSAAGVELLERSWHEMETGSSALSFSALEIRLDAADACDLISGRLQAEKTRMIQRLRKSQSLFQVTGEPGKELVILAINSSSASDKFPEPTKTVDSPGQSEPQQEPDPTPGGEDVPELPGPVHMPRSDEVKLSRAEVLVTPFDEEKDGHLAIQLRGLPYKATVEDIRNFLGSHAKNLLADNPVHLIMNRDGRPSGFARVVFASEEAARKAREELHLCGMEDRYVEVFLYPDRPSKGRSSRRMEDGATERPFVMGDVSGVTRESIVAECRTEMSKPGNRRILLSMLGVSLSGGPGVLSSSLPAGNTFAPCDARAHCCAMLFLSPDCDKLTVTNAGEPVLPFGADRPRLPFEKVLVARRPLEENDGVEDPSDRIFTAVPGAHSQPEPQHGGFPVMFCSPVLSERKSFGEGLTHQVTQRNKKQKFDCKLCGAKQSVKAVLASGTAGKELREVVQQLNFTKGKEAEALRLQRADEFRRSQAEPLPLQNHAASETRPTLDAAPKWARFCESAAPAQTDAAVREEDDSYATNFGGFMITFGAGGWNLEDLLSAEKLFRKRWTRDWAARGDGAKIADSLEDRRGIYWFVKPEAESALWGRRGGRVLRGVLESLGDLGNLGELGSGNLSWRTREALVAMGHAMLTSTIEKLHGKTEAQKCRAIRESKILCHPAWPTHRCCEVEPDLESTSLSLLVANARASLPYALARSWAIRLMANYDGGLKDLEASRWDLTPGKSRSWQGIFKKAQLDNAVPRMRLQQWSAYCHQHKLRFSGQNMQSLAAEAFGRLTKAGAWEKAARAGVNNDTLKRILDVHNPFLRKLVLHDMWLSHRVGEEDSAIVGAGARPILKAACDSPDGKSDEQLLRTVHKSVRKHMEAKPLGRFVRLAIPGGWLLRHTQHLCCELRKWRRRSKQKQGRLRDVDGARQRARVRKLRLKQVHKQLGFKQLPAVCAGA</sequence>